<name>A0A562U781_9SPHI</name>
<organism evidence="4 5">
    <name type="scientific">Mucilaginibacter frigoritolerans</name>
    <dbReference type="NCBI Taxonomy" id="652788"/>
    <lineage>
        <taxon>Bacteria</taxon>
        <taxon>Pseudomonadati</taxon>
        <taxon>Bacteroidota</taxon>
        <taxon>Sphingobacteriia</taxon>
        <taxon>Sphingobacteriales</taxon>
        <taxon>Sphingobacteriaceae</taxon>
        <taxon>Mucilaginibacter</taxon>
    </lineage>
</organism>
<proteinExistence type="predicted"/>
<gene>
    <name evidence="4" type="ORF">JN11_01765</name>
</gene>
<evidence type="ECO:0000256" key="2">
    <source>
        <dbReference type="ARBA" id="ARBA00023136"/>
    </source>
</evidence>
<dbReference type="EMBL" id="VLLI01000004">
    <property type="protein sequence ID" value="TWJ01614.1"/>
    <property type="molecule type" value="Genomic_DNA"/>
</dbReference>
<comment type="caution">
    <text evidence="4">The sequence shown here is derived from an EMBL/GenBank/DDBJ whole genome shotgun (WGS) entry which is preliminary data.</text>
</comment>
<keyword evidence="2" id="KW-0472">Membrane</keyword>
<dbReference type="GO" id="GO:0019867">
    <property type="term" value="C:outer membrane"/>
    <property type="evidence" value="ECO:0007669"/>
    <property type="project" value="InterPro"/>
</dbReference>
<feature type="domain" description="Bacterial surface antigen (D15)" evidence="3">
    <location>
        <begin position="147"/>
        <end position="398"/>
    </location>
</feature>
<protein>
    <submittedName>
        <fullName evidence="4">Surface antigen-like protein</fullName>
    </submittedName>
</protein>
<evidence type="ECO:0000313" key="4">
    <source>
        <dbReference type="EMBL" id="TWJ01614.1"/>
    </source>
</evidence>
<dbReference type="Proteomes" id="UP000317010">
    <property type="component" value="Unassembled WGS sequence"/>
</dbReference>
<keyword evidence="5" id="KW-1185">Reference proteome</keyword>
<dbReference type="RefSeq" id="WP_144911690.1">
    <property type="nucleotide sequence ID" value="NZ_VLLI01000004.1"/>
</dbReference>
<sequence>MKTPIYLLILIAILYSTRASCRQDPPVLLQPSAPYGSRSAIADSGGQRDMIDIVERFFDKNSSPNKKEAAQKASFSVVPYGGYTLSTGLTIDITGNVGFYTGSDHHENFSVIAADLGYDSESQKTFLTRSEIWLPGNNYKLVSDLRWEKYPTDTYGLGTFTTFATDNPIDFYYLRVYETVLRKLGNDYYAGIGYNLDNHYNITQEGNQNGTVSDFTKYGQTRESTSSGINLDFLFDSRKNQLNPLVGSYLSVIYRQNLTVLGSNANWEELQLDARKYIRLSPSSNNVLALWGMAAFTTGNVPYLDLPSTGGDMYNNSGRGYAVGRFRGRDMLYMEGEYRFGITRNGLLGAVIFANAESFTEYPSNTFQKIAPATGTGLRLKLNKYSNTNICIDYGVGVGGSHGFFVNLGELF</sequence>
<comment type="subcellular location">
    <subcellularLocation>
        <location evidence="1">Membrane</location>
    </subcellularLocation>
</comment>
<dbReference type="OrthoDB" id="621220at2"/>
<dbReference type="InterPro" id="IPR000184">
    <property type="entry name" value="Bac_surfAg_D15"/>
</dbReference>
<evidence type="ECO:0000259" key="3">
    <source>
        <dbReference type="Pfam" id="PF01103"/>
    </source>
</evidence>
<evidence type="ECO:0000256" key="1">
    <source>
        <dbReference type="ARBA" id="ARBA00004370"/>
    </source>
</evidence>
<accession>A0A562U781</accession>
<dbReference type="AlphaFoldDB" id="A0A562U781"/>
<dbReference type="Gene3D" id="2.40.160.50">
    <property type="entry name" value="membrane protein fhac: a member of the omp85/tpsb transporter family"/>
    <property type="match status" value="1"/>
</dbReference>
<reference evidence="4 5" key="1">
    <citation type="submission" date="2019-07" db="EMBL/GenBank/DDBJ databases">
        <title>Genomic Encyclopedia of Archaeal and Bacterial Type Strains, Phase II (KMG-II): from individual species to whole genera.</title>
        <authorList>
            <person name="Goeker M."/>
        </authorList>
    </citation>
    <scope>NUCLEOTIDE SEQUENCE [LARGE SCALE GENOMIC DNA]</scope>
    <source>
        <strain evidence="4 5">ATCC BAA-1854</strain>
    </source>
</reference>
<dbReference type="Pfam" id="PF01103">
    <property type="entry name" value="Omp85"/>
    <property type="match status" value="1"/>
</dbReference>
<evidence type="ECO:0000313" key="5">
    <source>
        <dbReference type="Proteomes" id="UP000317010"/>
    </source>
</evidence>